<proteinExistence type="inferred from homology"/>
<keyword evidence="3" id="KW-0521">NADP</keyword>
<evidence type="ECO:0000259" key="9">
    <source>
        <dbReference type="Pfam" id="PF05173"/>
    </source>
</evidence>
<evidence type="ECO:0000313" key="10">
    <source>
        <dbReference type="EMBL" id="CAK9190029.1"/>
    </source>
</evidence>
<dbReference type="PANTHER" id="PTHR20836">
    <property type="entry name" value="DIHYDRODIPICOLINATE REDUCTASE"/>
    <property type="match status" value="1"/>
</dbReference>
<keyword evidence="11" id="KW-1185">Reference proteome</keyword>
<dbReference type="EMBL" id="OZ019893">
    <property type="protein sequence ID" value="CAK9190029.1"/>
    <property type="molecule type" value="Genomic_DNA"/>
</dbReference>
<gene>
    <name evidence="10" type="ORF">CSSPTR1EN2_LOCUS622</name>
</gene>
<feature type="domain" description="Dihydrodipicolinate reductase C-terminal" evidence="9">
    <location>
        <begin position="177"/>
        <end position="308"/>
    </location>
</feature>
<accession>A0ABP0T8Z0</accession>
<keyword evidence="7" id="KW-0457">Lysine biosynthesis</keyword>
<evidence type="ECO:0000259" key="8">
    <source>
        <dbReference type="Pfam" id="PF01113"/>
    </source>
</evidence>
<dbReference type="CDD" id="cd02274">
    <property type="entry name" value="DHDPR_N"/>
    <property type="match status" value="1"/>
</dbReference>
<reference evidence="10 11" key="1">
    <citation type="submission" date="2024-02" db="EMBL/GenBank/DDBJ databases">
        <authorList>
            <consortium name="ELIXIR-Norway"/>
            <consortium name="Elixir Norway"/>
        </authorList>
    </citation>
    <scope>NUCLEOTIDE SEQUENCE [LARGE SCALE GENOMIC DNA]</scope>
</reference>
<dbReference type="InterPro" id="IPR023940">
    <property type="entry name" value="DHDPR_bac"/>
</dbReference>
<evidence type="ECO:0000256" key="6">
    <source>
        <dbReference type="ARBA" id="ARBA00023027"/>
    </source>
</evidence>
<keyword evidence="4" id="KW-0220">Diaminopimelate biosynthesis</keyword>
<dbReference type="PANTHER" id="PTHR20836:SF6">
    <property type="entry name" value="DIHYDRODIPICOLINATE REDUCTASE-LIKE PROTEIN CRR1, CHLOROPLASTIC"/>
    <property type="match status" value="1"/>
</dbReference>
<dbReference type="SUPFAM" id="SSF51735">
    <property type="entry name" value="NAD(P)-binding Rossmann-fold domains"/>
    <property type="match status" value="1"/>
</dbReference>
<feature type="domain" description="Dihydrodipicolinate reductase N-terminal" evidence="8">
    <location>
        <begin position="45"/>
        <end position="172"/>
    </location>
</feature>
<dbReference type="NCBIfam" id="TIGR00036">
    <property type="entry name" value="dapB"/>
    <property type="match status" value="1"/>
</dbReference>
<keyword evidence="2" id="KW-0028">Amino-acid biosynthesis</keyword>
<dbReference type="InterPro" id="IPR022663">
    <property type="entry name" value="DapB_C"/>
</dbReference>
<evidence type="ECO:0000256" key="4">
    <source>
        <dbReference type="ARBA" id="ARBA00022915"/>
    </source>
</evidence>
<dbReference type="InterPro" id="IPR000846">
    <property type="entry name" value="DapB_N"/>
</dbReference>
<dbReference type="InterPro" id="IPR036291">
    <property type="entry name" value="NAD(P)-bd_dom_sf"/>
</dbReference>
<sequence>MRGLQQQLFHNATKAGPVVPVMRCGFFLPMCTMGAASKSSNRNTIKVVVNGAGSELGRAAIAAVSKARGMQLVGAVDSQFDGQDAGQVAGLEELLELPILNDLVMVLGSLSQGTSLGVMVDFSNPASVYDNVRQATAFGLRSVVGVSGVEMDVVGALSTFCEKASTGCIIAPSLSIGAVLLQQAAAMAAFQYRHVEIIESQGSSLEYPSREAVEIANSLSGLGQVYNDGNTSKEFPARGEVIGDGVRIHSLALPGLVSSVDVRFSAPGEMLSFRHDVMDVQALMPGLLMAIRRVVRLKSLVYGLEKIM</sequence>
<dbReference type="Gene3D" id="3.40.50.720">
    <property type="entry name" value="NAD(P)-binding Rossmann-like Domain"/>
    <property type="match status" value="1"/>
</dbReference>
<dbReference type="PIRSF" id="PIRSF000161">
    <property type="entry name" value="DHPR"/>
    <property type="match status" value="1"/>
</dbReference>
<dbReference type="Proteomes" id="UP001497512">
    <property type="component" value="Chromosome 1"/>
</dbReference>
<evidence type="ECO:0000256" key="7">
    <source>
        <dbReference type="ARBA" id="ARBA00023154"/>
    </source>
</evidence>
<evidence type="ECO:0008006" key="12">
    <source>
        <dbReference type="Google" id="ProtNLM"/>
    </source>
</evidence>
<evidence type="ECO:0000313" key="11">
    <source>
        <dbReference type="Proteomes" id="UP001497512"/>
    </source>
</evidence>
<keyword evidence="5" id="KW-0560">Oxidoreductase</keyword>
<dbReference type="Pfam" id="PF01113">
    <property type="entry name" value="DapB_N"/>
    <property type="match status" value="1"/>
</dbReference>
<evidence type="ECO:0000256" key="1">
    <source>
        <dbReference type="ARBA" id="ARBA00006642"/>
    </source>
</evidence>
<keyword evidence="6" id="KW-0520">NAD</keyword>
<evidence type="ECO:0000256" key="5">
    <source>
        <dbReference type="ARBA" id="ARBA00023002"/>
    </source>
</evidence>
<comment type="similarity">
    <text evidence="1">Belongs to the DapB family.</text>
</comment>
<evidence type="ECO:0000256" key="2">
    <source>
        <dbReference type="ARBA" id="ARBA00022605"/>
    </source>
</evidence>
<dbReference type="SUPFAM" id="SSF55347">
    <property type="entry name" value="Glyceraldehyde-3-phosphate dehydrogenase-like, C-terminal domain"/>
    <property type="match status" value="1"/>
</dbReference>
<dbReference type="Gene3D" id="3.30.360.10">
    <property type="entry name" value="Dihydrodipicolinate Reductase, domain 2"/>
    <property type="match status" value="1"/>
</dbReference>
<evidence type="ECO:0000256" key="3">
    <source>
        <dbReference type="ARBA" id="ARBA00022857"/>
    </source>
</evidence>
<organism evidence="10 11">
    <name type="scientific">Sphagnum troendelagicum</name>
    <dbReference type="NCBI Taxonomy" id="128251"/>
    <lineage>
        <taxon>Eukaryota</taxon>
        <taxon>Viridiplantae</taxon>
        <taxon>Streptophyta</taxon>
        <taxon>Embryophyta</taxon>
        <taxon>Bryophyta</taxon>
        <taxon>Sphagnophytina</taxon>
        <taxon>Sphagnopsida</taxon>
        <taxon>Sphagnales</taxon>
        <taxon>Sphagnaceae</taxon>
        <taxon>Sphagnum</taxon>
    </lineage>
</organism>
<dbReference type="Pfam" id="PF05173">
    <property type="entry name" value="DapB_C"/>
    <property type="match status" value="1"/>
</dbReference>
<protein>
    <recommendedName>
        <fullName evidence="12">Dihydrodipicolinate reductase-like protein</fullName>
    </recommendedName>
</protein>
<name>A0ABP0T8Z0_9BRYO</name>